<dbReference type="OMA" id="RNHSEAM"/>
<sequence>MGFKHKRLNAEVLRKNNYDIQKTLDDLCVADEWDPILEELQEMGFHDTEMNKRLLIKNEGSVKRVVLDLLSAEKDSSAIKSHLSKKAKQ</sequence>
<evidence type="ECO:0000256" key="5">
    <source>
        <dbReference type="ARBA" id="ARBA00022771"/>
    </source>
</evidence>
<feature type="domain" description="Nbr1-like C-terminal UBA" evidence="9">
    <location>
        <begin position="1"/>
        <end position="29"/>
    </location>
</feature>
<comment type="subcellular location">
    <subcellularLocation>
        <location evidence="1">Vacuole</location>
    </subcellularLocation>
</comment>
<dbReference type="FunFam" id="1.10.8.10:FF:000085">
    <property type="entry name" value="protein NBR1 homolog"/>
    <property type="match status" value="1"/>
</dbReference>
<dbReference type="AlphaFoldDB" id="A0AA38F7V5"/>
<evidence type="ECO:0000256" key="7">
    <source>
        <dbReference type="ARBA" id="ARBA00022927"/>
    </source>
</evidence>
<proteinExistence type="predicted"/>
<organism evidence="10 11">
    <name type="scientific">Taxus chinensis</name>
    <name type="common">Chinese yew</name>
    <name type="synonym">Taxus wallichiana var. chinensis</name>
    <dbReference type="NCBI Taxonomy" id="29808"/>
    <lineage>
        <taxon>Eukaryota</taxon>
        <taxon>Viridiplantae</taxon>
        <taxon>Streptophyta</taxon>
        <taxon>Embryophyta</taxon>
        <taxon>Tracheophyta</taxon>
        <taxon>Spermatophyta</taxon>
        <taxon>Pinopsida</taxon>
        <taxon>Pinidae</taxon>
        <taxon>Conifers II</taxon>
        <taxon>Cupressales</taxon>
        <taxon>Taxaceae</taxon>
        <taxon>Taxus</taxon>
    </lineage>
</organism>
<keyword evidence="6" id="KW-0862">Zinc</keyword>
<keyword evidence="2" id="KW-0813">Transport</keyword>
<evidence type="ECO:0000256" key="3">
    <source>
        <dbReference type="ARBA" id="ARBA00022554"/>
    </source>
</evidence>
<evidence type="ECO:0000256" key="2">
    <source>
        <dbReference type="ARBA" id="ARBA00022448"/>
    </source>
</evidence>
<dbReference type="Pfam" id="PF24932">
    <property type="entry name" value="UBA_NBR1_C"/>
    <property type="match status" value="2"/>
</dbReference>
<keyword evidence="7" id="KW-0653">Protein transport</keyword>
<protein>
    <recommendedName>
        <fullName evidence="9">Nbr1-like C-terminal UBA domain-containing protein</fullName>
    </recommendedName>
</protein>
<keyword evidence="3" id="KW-0926">Vacuole</keyword>
<feature type="non-terminal residue" evidence="10">
    <location>
        <position position="1"/>
    </location>
</feature>
<keyword evidence="5" id="KW-0863">Zinc-finger</keyword>
<dbReference type="EMBL" id="JAHRHJ020001951">
    <property type="protein sequence ID" value="KAH9292958.1"/>
    <property type="molecule type" value="Genomic_DNA"/>
</dbReference>
<keyword evidence="4" id="KW-0479">Metal-binding</keyword>
<evidence type="ECO:0000313" key="11">
    <source>
        <dbReference type="Proteomes" id="UP000824469"/>
    </source>
</evidence>
<feature type="domain" description="Nbr1-like C-terminal UBA" evidence="9">
    <location>
        <begin position="33"/>
        <end position="70"/>
    </location>
</feature>
<dbReference type="Proteomes" id="UP000824469">
    <property type="component" value="Unassembled WGS sequence"/>
</dbReference>
<reference evidence="10 11" key="1">
    <citation type="journal article" date="2021" name="Nat. Plants">
        <title>The Taxus genome provides insights into paclitaxel biosynthesis.</title>
        <authorList>
            <person name="Xiong X."/>
            <person name="Gou J."/>
            <person name="Liao Q."/>
            <person name="Li Y."/>
            <person name="Zhou Q."/>
            <person name="Bi G."/>
            <person name="Li C."/>
            <person name="Du R."/>
            <person name="Wang X."/>
            <person name="Sun T."/>
            <person name="Guo L."/>
            <person name="Liang H."/>
            <person name="Lu P."/>
            <person name="Wu Y."/>
            <person name="Zhang Z."/>
            <person name="Ro D.K."/>
            <person name="Shang Y."/>
            <person name="Huang S."/>
            <person name="Yan J."/>
        </authorList>
    </citation>
    <scope>NUCLEOTIDE SEQUENCE [LARGE SCALE GENOMIC DNA]</scope>
    <source>
        <strain evidence="10">Ta-2019</strain>
    </source>
</reference>
<dbReference type="InterPro" id="IPR009060">
    <property type="entry name" value="UBA-like_sf"/>
</dbReference>
<keyword evidence="11" id="KW-1185">Reference proteome</keyword>
<evidence type="ECO:0000256" key="8">
    <source>
        <dbReference type="ARBA" id="ARBA00023006"/>
    </source>
</evidence>
<name>A0AA38F7V5_TAXCH</name>
<dbReference type="PANTHER" id="PTHR20930">
    <property type="entry name" value="OVARIAN CARCINOMA ANTIGEN CA125-RELATED"/>
    <property type="match status" value="1"/>
</dbReference>
<evidence type="ECO:0000313" key="10">
    <source>
        <dbReference type="EMBL" id="KAH9292958.1"/>
    </source>
</evidence>
<dbReference type="GO" id="GO:0006914">
    <property type="term" value="P:autophagy"/>
    <property type="evidence" value="ECO:0007669"/>
    <property type="project" value="UniProtKB-KW"/>
</dbReference>
<evidence type="ECO:0000256" key="1">
    <source>
        <dbReference type="ARBA" id="ARBA00004116"/>
    </source>
</evidence>
<keyword evidence="8" id="KW-0072">Autophagy</keyword>
<dbReference type="GO" id="GO:0008270">
    <property type="term" value="F:zinc ion binding"/>
    <property type="evidence" value="ECO:0007669"/>
    <property type="project" value="UniProtKB-KW"/>
</dbReference>
<dbReference type="Gene3D" id="1.10.8.10">
    <property type="entry name" value="DNA helicase RuvA subunit, C-terminal domain"/>
    <property type="match status" value="2"/>
</dbReference>
<accession>A0AA38F7V5</accession>
<dbReference type="SUPFAM" id="SSF46934">
    <property type="entry name" value="UBA-like"/>
    <property type="match status" value="1"/>
</dbReference>
<dbReference type="GO" id="GO:0015031">
    <property type="term" value="P:protein transport"/>
    <property type="evidence" value="ECO:0007669"/>
    <property type="project" value="UniProtKB-KW"/>
</dbReference>
<comment type="caution">
    <text evidence="10">The sequence shown here is derived from an EMBL/GenBank/DDBJ whole genome shotgun (WGS) entry which is preliminary data.</text>
</comment>
<gene>
    <name evidence="10" type="ORF">KI387_041855</name>
</gene>
<dbReference type="GO" id="GO:0005773">
    <property type="term" value="C:vacuole"/>
    <property type="evidence" value="ECO:0007669"/>
    <property type="project" value="UniProtKB-SubCell"/>
</dbReference>
<dbReference type="CDD" id="cd14319">
    <property type="entry name" value="UBA_NBR1"/>
    <property type="match status" value="1"/>
</dbReference>
<dbReference type="InterPro" id="IPR056893">
    <property type="entry name" value="UBA_Nbr1_C"/>
</dbReference>
<evidence type="ECO:0000259" key="9">
    <source>
        <dbReference type="Pfam" id="PF24932"/>
    </source>
</evidence>
<evidence type="ECO:0000256" key="4">
    <source>
        <dbReference type="ARBA" id="ARBA00022723"/>
    </source>
</evidence>
<dbReference type="PANTHER" id="PTHR20930:SF0">
    <property type="entry name" value="PROTEIN ILRUN"/>
    <property type="match status" value="1"/>
</dbReference>
<evidence type="ECO:0000256" key="6">
    <source>
        <dbReference type="ARBA" id="ARBA00022833"/>
    </source>
</evidence>